<feature type="transmembrane region" description="Helical" evidence="7">
    <location>
        <begin position="352"/>
        <end position="371"/>
    </location>
</feature>
<feature type="transmembrane region" description="Helical" evidence="7">
    <location>
        <begin position="233"/>
        <end position="253"/>
    </location>
</feature>
<name>A0ABS0X8L0_9ACTN</name>
<evidence type="ECO:0000256" key="2">
    <source>
        <dbReference type="ARBA" id="ARBA00022475"/>
    </source>
</evidence>
<feature type="compositionally biased region" description="Polar residues" evidence="6">
    <location>
        <begin position="392"/>
        <end position="408"/>
    </location>
</feature>
<protein>
    <submittedName>
        <fullName evidence="9">MFS transporter</fullName>
    </submittedName>
</protein>
<evidence type="ECO:0000313" key="9">
    <source>
        <dbReference type="EMBL" id="MBJ3809314.1"/>
    </source>
</evidence>
<feature type="transmembrane region" description="Helical" evidence="7">
    <location>
        <begin position="39"/>
        <end position="58"/>
    </location>
</feature>
<proteinExistence type="predicted"/>
<evidence type="ECO:0000256" key="6">
    <source>
        <dbReference type="SAM" id="MobiDB-lite"/>
    </source>
</evidence>
<comment type="subcellular location">
    <subcellularLocation>
        <location evidence="1">Cell membrane</location>
        <topology evidence="1">Multi-pass membrane protein</topology>
    </subcellularLocation>
</comment>
<evidence type="ECO:0000256" key="4">
    <source>
        <dbReference type="ARBA" id="ARBA00022989"/>
    </source>
</evidence>
<sequence length="408" mass="40916">MYKRLLPLALATFAVGTDGFVIAGLLPAIADDLDVSVPTAGQLVTVFALTLAVAAPVLGWATSALDRRTALLLALGVFVLGNAATALATSYGAVMTARVVTAAGAGIISSTASSAAVAVVPPERRGRALAFVLGGLTLSSAIGLPLGTLIGRGDWHLTLWAVAALGSVAALGIAFGIPRITLPAATFRARLAPLKDRWVLGVLTVTMLALTGTYVLYTYIAAALDEVTDGSEATLTALLFVFGVGVLGGNLLAGRLSDRHRPERVLLGSLAAAVVVLAVGRAAVETLGTAFVWTAALGLCAGVPVVPQQHRLVAHAPSATPVLLGLNASAIYVGVALGGALGGLAQQSVSPVWLGTPAAGVTALGLLVAFVSARGAGGRRPAGQGAGERSGTRTAATDRGQVTSSHRR</sequence>
<organism evidence="9 10">
    <name type="scientific">Streptomyces flavofungini</name>
    <dbReference type="NCBI Taxonomy" id="68200"/>
    <lineage>
        <taxon>Bacteria</taxon>
        <taxon>Bacillati</taxon>
        <taxon>Actinomycetota</taxon>
        <taxon>Actinomycetes</taxon>
        <taxon>Kitasatosporales</taxon>
        <taxon>Streptomycetaceae</taxon>
        <taxon>Streptomyces</taxon>
    </lineage>
</organism>
<keyword evidence="5 7" id="KW-0472">Membrane</keyword>
<keyword evidence="2" id="KW-1003">Cell membrane</keyword>
<keyword evidence="4 7" id="KW-1133">Transmembrane helix</keyword>
<dbReference type="PROSITE" id="PS50850">
    <property type="entry name" value="MFS"/>
    <property type="match status" value="1"/>
</dbReference>
<feature type="transmembrane region" description="Helical" evidence="7">
    <location>
        <begin position="99"/>
        <end position="121"/>
    </location>
</feature>
<feature type="domain" description="Major facilitator superfamily (MFS) profile" evidence="8">
    <location>
        <begin position="4"/>
        <end position="377"/>
    </location>
</feature>
<feature type="transmembrane region" description="Helical" evidence="7">
    <location>
        <begin position="128"/>
        <end position="151"/>
    </location>
</feature>
<keyword evidence="10" id="KW-1185">Reference proteome</keyword>
<dbReference type="Gene3D" id="1.20.1250.20">
    <property type="entry name" value="MFS general substrate transporter like domains"/>
    <property type="match status" value="2"/>
</dbReference>
<dbReference type="EMBL" id="JAEKOZ010000011">
    <property type="protein sequence ID" value="MBJ3809314.1"/>
    <property type="molecule type" value="Genomic_DNA"/>
</dbReference>
<feature type="compositionally biased region" description="Gly residues" evidence="6">
    <location>
        <begin position="377"/>
        <end position="388"/>
    </location>
</feature>
<feature type="region of interest" description="Disordered" evidence="6">
    <location>
        <begin position="377"/>
        <end position="408"/>
    </location>
</feature>
<evidence type="ECO:0000256" key="1">
    <source>
        <dbReference type="ARBA" id="ARBA00004651"/>
    </source>
</evidence>
<dbReference type="SUPFAM" id="SSF103473">
    <property type="entry name" value="MFS general substrate transporter"/>
    <property type="match status" value="1"/>
</dbReference>
<dbReference type="InterPro" id="IPR020846">
    <property type="entry name" value="MFS_dom"/>
</dbReference>
<evidence type="ECO:0000259" key="8">
    <source>
        <dbReference type="PROSITE" id="PS50850"/>
    </source>
</evidence>
<dbReference type="InterPro" id="IPR011701">
    <property type="entry name" value="MFS"/>
</dbReference>
<reference evidence="9 10" key="1">
    <citation type="submission" date="2020-12" db="EMBL/GenBank/DDBJ databases">
        <title>Streptomyces typhae sp. nov., a novel endophytic actinomycete isolated from the root of cattail pollen (Typha angustifolia L.).</title>
        <authorList>
            <person name="Peng C."/>
            <person name="Liu C."/>
        </authorList>
    </citation>
    <scope>NUCLEOTIDE SEQUENCE [LARGE SCALE GENOMIC DNA]</scope>
    <source>
        <strain evidence="9 10">JCM 4753</strain>
    </source>
</reference>
<dbReference type="Proteomes" id="UP000634780">
    <property type="component" value="Unassembled WGS sequence"/>
</dbReference>
<keyword evidence="3 7" id="KW-0812">Transmembrane</keyword>
<dbReference type="PANTHER" id="PTHR43124">
    <property type="entry name" value="PURINE EFFLUX PUMP PBUE"/>
    <property type="match status" value="1"/>
</dbReference>
<evidence type="ECO:0000256" key="7">
    <source>
        <dbReference type="SAM" id="Phobius"/>
    </source>
</evidence>
<dbReference type="CDD" id="cd17324">
    <property type="entry name" value="MFS_NepI_like"/>
    <property type="match status" value="1"/>
</dbReference>
<feature type="transmembrane region" description="Helical" evidence="7">
    <location>
        <begin position="265"/>
        <end position="284"/>
    </location>
</feature>
<accession>A0ABS0X8L0</accession>
<dbReference type="InterPro" id="IPR036259">
    <property type="entry name" value="MFS_trans_sf"/>
</dbReference>
<gene>
    <name evidence="9" type="ORF">JGB26_19700</name>
</gene>
<feature type="transmembrane region" description="Helical" evidence="7">
    <location>
        <begin position="198"/>
        <end position="221"/>
    </location>
</feature>
<feature type="transmembrane region" description="Helical" evidence="7">
    <location>
        <begin position="290"/>
        <end position="307"/>
    </location>
</feature>
<evidence type="ECO:0000256" key="5">
    <source>
        <dbReference type="ARBA" id="ARBA00023136"/>
    </source>
</evidence>
<feature type="transmembrane region" description="Helical" evidence="7">
    <location>
        <begin position="319"/>
        <end position="340"/>
    </location>
</feature>
<feature type="transmembrane region" description="Helical" evidence="7">
    <location>
        <begin position="70"/>
        <end position="93"/>
    </location>
</feature>
<dbReference type="Pfam" id="PF07690">
    <property type="entry name" value="MFS_1"/>
    <property type="match status" value="1"/>
</dbReference>
<feature type="transmembrane region" description="Helical" evidence="7">
    <location>
        <begin position="157"/>
        <end position="177"/>
    </location>
</feature>
<dbReference type="PANTHER" id="PTHR43124:SF10">
    <property type="entry name" value="PURINE EFFLUX PUMP PBUE"/>
    <property type="match status" value="1"/>
</dbReference>
<evidence type="ECO:0000256" key="3">
    <source>
        <dbReference type="ARBA" id="ARBA00022692"/>
    </source>
</evidence>
<dbReference type="InterPro" id="IPR050189">
    <property type="entry name" value="MFS_Efflux_Transporters"/>
</dbReference>
<evidence type="ECO:0000313" key="10">
    <source>
        <dbReference type="Proteomes" id="UP000634780"/>
    </source>
</evidence>
<comment type="caution">
    <text evidence="9">The sequence shown here is derived from an EMBL/GenBank/DDBJ whole genome shotgun (WGS) entry which is preliminary data.</text>
</comment>